<evidence type="ECO:0000313" key="1">
    <source>
        <dbReference type="EMBL" id="CAB4297229.1"/>
    </source>
</evidence>
<keyword evidence="2" id="KW-1185">Reference proteome</keyword>
<dbReference type="OrthoDB" id="1828052at2759"/>
<dbReference type="Proteomes" id="UP000507245">
    <property type="component" value="Unassembled WGS sequence"/>
</dbReference>
<protein>
    <submittedName>
        <fullName evidence="1">Uncharacterized protein</fullName>
    </submittedName>
</protein>
<dbReference type="EMBL" id="CAEKKB010000001">
    <property type="protein sequence ID" value="CAB4297229.1"/>
    <property type="molecule type" value="Genomic_DNA"/>
</dbReference>
<organism evidence="1 2">
    <name type="scientific">Prunus armeniaca</name>
    <name type="common">Apricot</name>
    <name type="synonym">Armeniaca vulgaris</name>
    <dbReference type="NCBI Taxonomy" id="36596"/>
    <lineage>
        <taxon>Eukaryota</taxon>
        <taxon>Viridiplantae</taxon>
        <taxon>Streptophyta</taxon>
        <taxon>Embryophyta</taxon>
        <taxon>Tracheophyta</taxon>
        <taxon>Spermatophyta</taxon>
        <taxon>Magnoliopsida</taxon>
        <taxon>eudicotyledons</taxon>
        <taxon>Gunneridae</taxon>
        <taxon>Pentapetalae</taxon>
        <taxon>rosids</taxon>
        <taxon>fabids</taxon>
        <taxon>Rosales</taxon>
        <taxon>Rosaceae</taxon>
        <taxon>Amygdaloideae</taxon>
        <taxon>Amygdaleae</taxon>
        <taxon>Prunus</taxon>
    </lineage>
</organism>
<evidence type="ECO:0000313" key="2">
    <source>
        <dbReference type="Proteomes" id="UP000507245"/>
    </source>
</evidence>
<sequence>MGSMFSCHTELVNLTDEILELKECPAGDSEGEYADPIQLLPQKRRRIRSTGFHRHSVDSGR</sequence>
<accession>A0A6J5W6K0</accession>
<reference evidence="2" key="1">
    <citation type="journal article" date="2020" name="Genome Biol.">
        <title>Gamete binning: chromosome-level and haplotype-resolved genome assembly enabled by high-throughput single-cell sequencing of gamete genomes.</title>
        <authorList>
            <person name="Campoy J.A."/>
            <person name="Sun H."/>
            <person name="Goel M."/>
            <person name="Jiao W.-B."/>
            <person name="Folz-Donahue K."/>
            <person name="Wang N."/>
            <person name="Rubio M."/>
            <person name="Liu C."/>
            <person name="Kukat C."/>
            <person name="Ruiz D."/>
            <person name="Huettel B."/>
            <person name="Schneeberger K."/>
        </authorList>
    </citation>
    <scope>NUCLEOTIDE SEQUENCE [LARGE SCALE GENOMIC DNA]</scope>
    <source>
        <strain evidence="2">cv. Rojo Pasion</strain>
    </source>
</reference>
<gene>
    <name evidence="1" type="ORF">ORAREDHAP_LOCUS9002</name>
</gene>
<proteinExistence type="predicted"/>
<name>A0A6J5W6K0_PRUAR</name>
<dbReference type="AlphaFoldDB" id="A0A6J5W6K0"/>